<name>A0A1G5BZW8_9BACT</name>
<evidence type="ECO:0000313" key="4">
    <source>
        <dbReference type="Proteomes" id="UP000198870"/>
    </source>
</evidence>
<organism evidence="3 4">
    <name type="scientific">Desulfoluna spongiiphila</name>
    <dbReference type="NCBI Taxonomy" id="419481"/>
    <lineage>
        <taxon>Bacteria</taxon>
        <taxon>Pseudomonadati</taxon>
        <taxon>Thermodesulfobacteriota</taxon>
        <taxon>Desulfobacteria</taxon>
        <taxon>Desulfobacterales</taxon>
        <taxon>Desulfolunaceae</taxon>
        <taxon>Desulfoluna</taxon>
    </lineage>
</organism>
<dbReference type="Pfam" id="PF13181">
    <property type="entry name" value="TPR_8"/>
    <property type="match status" value="1"/>
</dbReference>
<dbReference type="Proteomes" id="UP000198870">
    <property type="component" value="Unassembled WGS sequence"/>
</dbReference>
<feature type="repeat" description="TPR" evidence="1">
    <location>
        <begin position="401"/>
        <end position="434"/>
    </location>
</feature>
<evidence type="ECO:0000313" key="3">
    <source>
        <dbReference type="EMBL" id="SCX95673.1"/>
    </source>
</evidence>
<dbReference type="PROSITE" id="PS51257">
    <property type="entry name" value="PROKAR_LIPOPROTEIN"/>
    <property type="match status" value="1"/>
</dbReference>
<evidence type="ECO:0000256" key="2">
    <source>
        <dbReference type="SAM" id="SignalP"/>
    </source>
</evidence>
<keyword evidence="4" id="KW-1185">Reference proteome</keyword>
<feature type="repeat" description="TPR" evidence="1">
    <location>
        <begin position="469"/>
        <end position="502"/>
    </location>
</feature>
<proteinExistence type="predicted"/>
<dbReference type="OrthoDB" id="220004at2"/>
<feature type="repeat" description="TPR" evidence="1">
    <location>
        <begin position="231"/>
        <end position="264"/>
    </location>
</feature>
<reference evidence="3 4" key="1">
    <citation type="submission" date="2016-10" db="EMBL/GenBank/DDBJ databases">
        <authorList>
            <person name="de Groot N.N."/>
        </authorList>
    </citation>
    <scope>NUCLEOTIDE SEQUENCE [LARGE SCALE GENOMIC DNA]</scope>
    <source>
        <strain evidence="3 4">AA1</strain>
    </source>
</reference>
<dbReference type="InterPro" id="IPR019734">
    <property type="entry name" value="TPR_rpt"/>
</dbReference>
<dbReference type="RefSeq" id="WP_092208721.1">
    <property type="nucleotide sequence ID" value="NZ_FMUX01000002.1"/>
</dbReference>
<feature type="repeat" description="TPR" evidence="1">
    <location>
        <begin position="678"/>
        <end position="711"/>
    </location>
</feature>
<feature type="repeat" description="TPR" evidence="1">
    <location>
        <begin position="95"/>
        <end position="128"/>
    </location>
</feature>
<dbReference type="SMART" id="SM00028">
    <property type="entry name" value="TPR"/>
    <property type="match status" value="17"/>
</dbReference>
<dbReference type="PANTHER" id="PTHR12558:SF13">
    <property type="entry name" value="CELL DIVISION CYCLE PROTEIN 27 HOMOLOG"/>
    <property type="match status" value="1"/>
</dbReference>
<feature type="repeat" description="TPR" evidence="1">
    <location>
        <begin position="265"/>
        <end position="298"/>
    </location>
</feature>
<feature type="chain" id="PRO_5011740734" evidence="2">
    <location>
        <begin position="22"/>
        <end position="758"/>
    </location>
</feature>
<feature type="repeat" description="TPR" evidence="1">
    <location>
        <begin position="61"/>
        <end position="94"/>
    </location>
</feature>
<feature type="signal peptide" evidence="2">
    <location>
        <begin position="1"/>
        <end position="21"/>
    </location>
</feature>
<dbReference type="Pfam" id="PF14559">
    <property type="entry name" value="TPR_19"/>
    <property type="match status" value="2"/>
</dbReference>
<gene>
    <name evidence="3" type="ORF">SAMN05216233_102287</name>
</gene>
<dbReference type="EMBL" id="FMUX01000002">
    <property type="protein sequence ID" value="SCX95673.1"/>
    <property type="molecule type" value="Genomic_DNA"/>
</dbReference>
<dbReference type="AlphaFoldDB" id="A0A1G5BZW8"/>
<sequence>MVVKRFALTLCVLVFVVTACATDSEKRDAYFEKGRSYVDEGNVKEALLAFKNCVQIDPTYSKGWYEIATIAIQQGDPKRAFRAYLKVVEKDPGHSEAHFNLARLYLLAKKTEEARNHIDKALAGAPENLEYLMVSAAVFSVNGQDKEALASYDRVFALNSKDIRPLLGVARLKTRARDFKGAEEVLRKASAIAPEAIRPRLELVNLLTRSKQFEKAEIELKAIVAANSDNAGLLIVLGDFYSARKKYAKAEIAYRDAVAKDPTAFRPVMKLARYYEKRDDVEKAEAMYLKALALKPDDGNAEVTVARFYANRGDLEKAGEMIARTLEASPGFLPALSLRGELELRQGRFGDALETFTVATKEDTTNANLFYLKGVSGMGLGKNDLARKDVLKALELKPNHLKARVALAELYLRDREFQLAKESLEKVLAVSPDLYKANLLMADALGSLGENAEAQLIYTRLKQQGPDSPVVFFRSGTLHMAEGELSLAMDDFERARAINPGLMDVFGAMIRCRMMNDEESEALDLCREQLKVVEKTPAALGMVHGMMGDIYAQMGDLKKAEGAYLTAINVSPEITRPYYGLASVYHKQGNTDKVVAQLKGLSEKRPKDPMPHVLMGILSEGSGDVETAKASYRHALSLRGDIVAATNNLAYILADANEKIDEALELARMAKSKASDDPSVMDTLGLVYYRKGLYDSAISEFKDSLAKLPENAMVNYHLGLALHANGDVEKAKDSFQKALDISEDFKGSDTARELLAQY</sequence>
<protein>
    <submittedName>
        <fullName evidence="3">Tfp pilus assembly protein PilF</fullName>
    </submittedName>
</protein>
<dbReference type="PANTHER" id="PTHR12558">
    <property type="entry name" value="CELL DIVISION CYCLE 16,23,27"/>
    <property type="match status" value="1"/>
</dbReference>
<dbReference type="STRING" id="419481.SAMN05216233_102287"/>
<dbReference type="SUPFAM" id="SSF48452">
    <property type="entry name" value="TPR-like"/>
    <property type="match status" value="3"/>
</dbReference>
<keyword evidence="2" id="KW-0732">Signal</keyword>
<feature type="repeat" description="TPR" evidence="1">
    <location>
        <begin position="541"/>
        <end position="574"/>
    </location>
</feature>
<dbReference type="Pfam" id="PF13414">
    <property type="entry name" value="TPR_11"/>
    <property type="match status" value="1"/>
</dbReference>
<dbReference type="InterPro" id="IPR011990">
    <property type="entry name" value="TPR-like_helical_dom_sf"/>
</dbReference>
<evidence type="ECO:0000256" key="1">
    <source>
        <dbReference type="PROSITE-ProRule" id="PRU00339"/>
    </source>
</evidence>
<feature type="repeat" description="TPR" evidence="1">
    <location>
        <begin position="712"/>
        <end position="745"/>
    </location>
</feature>
<dbReference type="Gene3D" id="1.25.40.10">
    <property type="entry name" value="Tetratricopeptide repeat domain"/>
    <property type="match status" value="4"/>
</dbReference>
<feature type="repeat" description="TPR" evidence="1">
    <location>
        <begin position="27"/>
        <end position="60"/>
    </location>
</feature>
<keyword evidence="1" id="KW-0802">TPR repeat</keyword>
<dbReference type="PROSITE" id="PS50005">
    <property type="entry name" value="TPR"/>
    <property type="match status" value="10"/>
</dbReference>
<accession>A0A1G5BZW8</accession>
<dbReference type="Pfam" id="PF13432">
    <property type="entry name" value="TPR_16"/>
    <property type="match status" value="5"/>
</dbReference>